<reference evidence="2 3" key="1">
    <citation type="submission" date="2020-04" db="EMBL/GenBank/DDBJ databases">
        <title>Plant Genome Project.</title>
        <authorList>
            <person name="Zhang R.-G."/>
        </authorList>
    </citation>
    <scope>NUCLEOTIDE SEQUENCE [LARGE SCALE GENOMIC DNA]</scope>
    <source>
        <strain evidence="2">YNK0</strain>
        <tissue evidence="2">Leaf</tissue>
    </source>
</reference>
<dbReference type="Proteomes" id="UP000655225">
    <property type="component" value="Unassembled WGS sequence"/>
</dbReference>
<evidence type="ECO:0000256" key="1">
    <source>
        <dbReference type="SAM" id="MobiDB-lite"/>
    </source>
</evidence>
<feature type="region of interest" description="Disordered" evidence="1">
    <location>
        <begin position="75"/>
        <end position="168"/>
    </location>
</feature>
<feature type="region of interest" description="Disordered" evidence="1">
    <location>
        <begin position="455"/>
        <end position="492"/>
    </location>
</feature>
<feature type="region of interest" description="Disordered" evidence="1">
    <location>
        <begin position="712"/>
        <end position="765"/>
    </location>
</feature>
<accession>A0A835DQ98</accession>
<dbReference type="PANTHER" id="PTHR47292:SF3">
    <property type="entry name" value="PROTEIN WAVE"/>
    <property type="match status" value="1"/>
</dbReference>
<dbReference type="AlphaFoldDB" id="A0A835DQ98"/>
<name>A0A835DQ98_TETSI</name>
<dbReference type="OrthoDB" id="1595674at2759"/>
<organism evidence="2 3">
    <name type="scientific">Tetracentron sinense</name>
    <name type="common">Spur-leaf</name>
    <dbReference type="NCBI Taxonomy" id="13715"/>
    <lineage>
        <taxon>Eukaryota</taxon>
        <taxon>Viridiplantae</taxon>
        <taxon>Streptophyta</taxon>
        <taxon>Embryophyta</taxon>
        <taxon>Tracheophyta</taxon>
        <taxon>Spermatophyta</taxon>
        <taxon>Magnoliopsida</taxon>
        <taxon>Trochodendrales</taxon>
        <taxon>Trochodendraceae</taxon>
        <taxon>Tetracentron</taxon>
    </lineage>
</organism>
<feature type="compositionally biased region" description="Polar residues" evidence="1">
    <location>
        <begin position="126"/>
        <end position="141"/>
    </location>
</feature>
<proteinExistence type="predicted"/>
<sequence>MDQHGLEACGIGNTVRDLHSHINLDMGGKTKNLSDCREKFTGKSTEFERDWNKVCPNPENNGYKDELFQRVEGEHSSYGKTSSLQNVPSGDCTEGDASSWKPQQSSGSSSSGLHNQAGMYRKDSNFSEGTSVTTSSINEFASNGMKEAAGDGSPKDSQAYKHSSERTVSTRKICVKNEVGSDTGKSFNPEENEELNVGTTKSNEVNAGEYGSKSMMQVSFDGKLLKAETSFSKSKPAICPVSSSDSCQKTSLETKSCSGNKKDSGTKESVFIGFRCSVEESPSKSIALGMAEQHESLDYWKKIMEQKPDKQIDSYIAPKVVLDPSAMLRGKQSNMGKTSEAVETFRGSDTGNMLMMSAEKSSMILDKIGVSKPRLLKQKNAELLSKDKKEIELTDEPDDALEVARRVAREVEQEVGIYKEASGSSSSIEESYCQTVYQSAIDSTEPKKKDCLAGSGDRIQSCSERDNPDSCCSTKEEMEPEMSAGNEQLSLEVKEESREISPTKMQEAYDDLHEQESSQLTTIPDDGAANDQTRYLCGFDLNEDIQAEEMEYPGQPVTETVSSCHVVNVSTPIPVVATSRVPLCFPIPPLQFDGELGWRGSAVTSAFRPASLCKTAYKKAFCIDENNCGGRHSQGFQGIDLNVADAGDNSVMELSPEKHISQTSGLPSGESSVEVSSKRVERLNLDLNRPGDNDDNCLPFLTDWRMEQKLHIRTNGAHSPPTSLSRSSIGDFDLNDNPSFGDAHSEAHRPGQGSRPLRNRTSDDPVVSFAGTTIQLDSSNLKPATWADLGSSMQGFYHGLGHGRMEFLPPAQPFLMAAPNVGPSGRVVPLQATLTYTPPPPSFPCNTGFGVGPTGSHPPTIYPSGVVPYMIDTRGFTTIPQILGSSTLPAFPRAPHFMEVAGGSCPSDIAILRPSLDLNVGIPSLENQSRGGSARQLGIPTSNSLVEEQMKSISQVALSGTSMKRKEPECGWDSYQVGYRHATSWR</sequence>
<gene>
    <name evidence="2" type="ORF">HHK36_004444</name>
</gene>
<dbReference type="EMBL" id="JABCRI010000002">
    <property type="protein sequence ID" value="KAF8411886.1"/>
    <property type="molecule type" value="Genomic_DNA"/>
</dbReference>
<dbReference type="OMA" id="PHAFLYN"/>
<feature type="compositionally biased region" description="Polar residues" evidence="1">
    <location>
        <begin position="78"/>
        <end position="88"/>
    </location>
</feature>
<evidence type="ECO:0000313" key="3">
    <source>
        <dbReference type="Proteomes" id="UP000655225"/>
    </source>
</evidence>
<keyword evidence="3" id="KW-1185">Reference proteome</keyword>
<protein>
    <submittedName>
        <fullName evidence="2">Uncharacterized protein</fullName>
    </submittedName>
</protein>
<dbReference type="PANTHER" id="PTHR47292">
    <property type="entry name" value="TRANSCRIPTION ELONGATION FACTOR (TFIIS) FAMILY PROTEIN-RELATED"/>
    <property type="match status" value="1"/>
</dbReference>
<evidence type="ECO:0000313" key="2">
    <source>
        <dbReference type="EMBL" id="KAF8411886.1"/>
    </source>
</evidence>
<comment type="caution">
    <text evidence="2">The sequence shown here is derived from an EMBL/GenBank/DDBJ whole genome shotgun (WGS) entry which is preliminary data.</text>
</comment>
<feature type="compositionally biased region" description="Polar residues" evidence="1">
    <location>
        <begin position="716"/>
        <end position="728"/>
    </location>
</feature>